<dbReference type="OrthoDB" id="1185352at2"/>
<keyword evidence="5" id="KW-1185">Reference proteome</keyword>
<comment type="caution">
    <text evidence="4">The sequence shown here is derived from an EMBL/GenBank/DDBJ whole genome shotgun (WGS) entry which is preliminary data.</text>
</comment>
<protein>
    <submittedName>
        <fullName evidence="4">Serine hydrolase</fullName>
    </submittedName>
</protein>
<dbReference type="EMBL" id="QKSB01000002">
    <property type="protein sequence ID" value="PZE18052.1"/>
    <property type="molecule type" value="Genomic_DNA"/>
</dbReference>
<dbReference type="PANTHER" id="PTHR43283">
    <property type="entry name" value="BETA-LACTAMASE-RELATED"/>
    <property type="match status" value="1"/>
</dbReference>
<dbReference type="PANTHER" id="PTHR43283:SF7">
    <property type="entry name" value="BETA-LACTAMASE-RELATED DOMAIN-CONTAINING PROTEIN"/>
    <property type="match status" value="1"/>
</dbReference>
<name>A0A2W1NQX0_9FLAO</name>
<keyword evidence="4" id="KW-0378">Hydrolase</keyword>
<feature type="domain" description="Secretion system C-terminal sorting" evidence="3">
    <location>
        <begin position="363"/>
        <end position="432"/>
    </location>
</feature>
<accession>A0A2W1NQX0</accession>
<dbReference type="Gene3D" id="3.40.710.10">
    <property type="entry name" value="DD-peptidase/beta-lactamase superfamily"/>
    <property type="match status" value="1"/>
</dbReference>
<keyword evidence="1" id="KW-0732">Signal</keyword>
<reference evidence="4 5" key="1">
    <citation type="submission" date="2018-06" db="EMBL/GenBank/DDBJ databases">
        <title>The draft genome sequence of Crocinitomix sp. SM1701.</title>
        <authorList>
            <person name="Zhang X."/>
        </authorList>
    </citation>
    <scope>NUCLEOTIDE SEQUENCE [LARGE SCALE GENOMIC DNA]</scope>
    <source>
        <strain evidence="4 5">SM1701</strain>
    </source>
</reference>
<evidence type="ECO:0000259" key="2">
    <source>
        <dbReference type="Pfam" id="PF00144"/>
    </source>
</evidence>
<sequence>MKSMLLSFSLLLFFFNVKGQSLYFPPISGDNWEETSFTELGWCADQLPTLYNYLEQSNTKAFIVLKNGKIVIEKYYDTFTKDSLWYWASAGKTITSFLIGKAQEEGLLSIEDTTATYLGNGWTSLTNAQEEKITIRHQLTMTTGLDDSGINFDCIQANCLTYLADAGTRWAYHNGPYSLLRTVLENASGNNINLFMTPRLKTPTGMDGFYLNYGTSSVYFSKPRSMARYGLLMLNNGNWDGNQLMNDVNYLNDMITPSQTLNQSYGYLWWLNGQSSFMMPSLQAVFSGSFMPNAPADVYAGMGKNGQILNISPSENLIVVRMGNAPGSSYVPNYYNDSIWQMLNPIMCSTSGTTAPSKLDLQIYPNPTEGQIHINGLDRQSAFTLYGLNGQLVWKKFLTGNSTTVQIPDHINRGIYFIQIKTEEAVFSQKLILN</sequence>
<dbReference type="SUPFAM" id="SSF56601">
    <property type="entry name" value="beta-lactamase/transpeptidase-like"/>
    <property type="match status" value="1"/>
</dbReference>
<dbReference type="InterPro" id="IPR001466">
    <property type="entry name" value="Beta-lactam-related"/>
</dbReference>
<proteinExistence type="predicted"/>
<dbReference type="InterPro" id="IPR050789">
    <property type="entry name" value="Diverse_Enzym_Activities"/>
</dbReference>
<evidence type="ECO:0000259" key="3">
    <source>
        <dbReference type="Pfam" id="PF18962"/>
    </source>
</evidence>
<dbReference type="Pfam" id="PF18962">
    <property type="entry name" value="Por_Secre_tail"/>
    <property type="match status" value="1"/>
</dbReference>
<dbReference type="NCBIfam" id="TIGR04183">
    <property type="entry name" value="Por_Secre_tail"/>
    <property type="match status" value="1"/>
</dbReference>
<dbReference type="AlphaFoldDB" id="A0A2W1NQX0"/>
<evidence type="ECO:0000256" key="1">
    <source>
        <dbReference type="ARBA" id="ARBA00022729"/>
    </source>
</evidence>
<organism evidence="4 5">
    <name type="scientific">Putridiphycobacter roseus</name>
    <dbReference type="NCBI Taxonomy" id="2219161"/>
    <lineage>
        <taxon>Bacteria</taxon>
        <taxon>Pseudomonadati</taxon>
        <taxon>Bacteroidota</taxon>
        <taxon>Flavobacteriia</taxon>
        <taxon>Flavobacteriales</taxon>
        <taxon>Crocinitomicaceae</taxon>
        <taxon>Putridiphycobacter</taxon>
    </lineage>
</organism>
<dbReference type="Pfam" id="PF00144">
    <property type="entry name" value="Beta-lactamase"/>
    <property type="match status" value="1"/>
</dbReference>
<dbReference type="InterPro" id="IPR012338">
    <property type="entry name" value="Beta-lactam/transpept-like"/>
</dbReference>
<dbReference type="GO" id="GO:0016787">
    <property type="term" value="F:hydrolase activity"/>
    <property type="evidence" value="ECO:0007669"/>
    <property type="project" value="UniProtKB-KW"/>
</dbReference>
<dbReference type="InterPro" id="IPR026444">
    <property type="entry name" value="Secre_tail"/>
</dbReference>
<evidence type="ECO:0000313" key="4">
    <source>
        <dbReference type="EMBL" id="PZE18052.1"/>
    </source>
</evidence>
<feature type="domain" description="Beta-lactamase-related" evidence="2">
    <location>
        <begin position="61"/>
        <end position="328"/>
    </location>
</feature>
<evidence type="ECO:0000313" key="5">
    <source>
        <dbReference type="Proteomes" id="UP000249248"/>
    </source>
</evidence>
<dbReference type="Proteomes" id="UP000249248">
    <property type="component" value="Unassembled WGS sequence"/>
</dbReference>
<gene>
    <name evidence="4" type="ORF">DNU06_05385</name>
</gene>
<dbReference type="RefSeq" id="WP_111062204.1">
    <property type="nucleotide sequence ID" value="NZ_JBHUCU010000002.1"/>
</dbReference>